<dbReference type="GO" id="GO:0005739">
    <property type="term" value="C:mitochondrion"/>
    <property type="evidence" value="ECO:0007669"/>
    <property type="project" value="TreeGrafter"/>
</dbReference>
<dbReference type="Pfam" id="PF01535">
    <property type="entry name" value="PPR"/>
    <property type="match status" value="2"/>
</dbReference>
<evidence type="ECO:0000256" key="1">
    <source>
        <dbReference type="PROSITE-ProRule" id="PRU00708"/>
    </source>
</evidence>
<evidence type="ECO:0000313" key="4">
    <source>
        <dbReference type="Proteomes" id="UP000077266"/>
    </source>
</evidence>
<dbReference type="GO" id="GO:0003729">
    <property type="term" value="F:mRNA binding"/>
    <property type="evidence" value="ECO:0007669"/>
    <property type="project" value="TreeGrafter"/>
</dbReference>
<dbReference type="Pfam" id="PF13041">
    <property type="entry name" value="PPR_2"/>
    <property type="match status" value="1"/>
</dbReference>
<dbReference type="EMBL" id="KV426113">
    <property type="protein sequence ID" value="KZV87856.1"/>
    <property type="molecule type" value="Genomic_DNA"/>
</dbReference>
<feature type="region of interest" description="Disordered" evidence="2">
    <location>
        <begin position="162"/>
        <end position="217"/>
    </location>
</feature>
<feature type="compositionally biased region" description="Low complexity" evidence="2">
    <location>
        <begin position="171"/>
        <end position="182"/>
    </location>
</feature>
<dbReference type="InParanoid" id="A0A165EWH0"/>
<proteinExistence type="predicted"/>
<dbReference type="NCBIfam" id="TIGR00756">
    <property type="entry name" value="PPR"/>
    <property type="match status" value="3"/>
</dbReference>
<dbReference type="PROSITE" id="PS51375">
    <property type="entry name" value="PPR"/>
    <property type="match status" value="2"/>
</dbReference>
<dbReference type="GO" id="GO:0006396">
    <property type="term" value="P:RNA processing"/>
    <property type="evidence" value="ECO:0007669"/>
    <property type="project" value="TreeGrafter"/>
</dbReference>
<evidence type="ECO:0000313" key="3">
    <source>
        <dbReference type="EMBL" id="KZV87856.1"/>
    </source>
</evidence>
<protein>
    <recommendedName>
        <fullName evidence="5">Pentacotripeptide-repeat region of PRORP domain-containing protein</fullName>
    </recommendedName>
</protein>
<dbReference type="PANTHER" id="PTHR47934:SF6">
    <property type="entry name" value="MITOCHONDRIAL GROUP I INTRON SPLICING FACTOR CCM1-RELATED"/>
    <property type="match status" value="1"/>
</dbReference>
<dbReference type="OrthoDB" id="411857at2759"/>
<feature type="compositionally biased region" description="Basic and acidic residues" evidence="2">
    <location>
        <begin position="199"/>
        <end position="217"/>
    </location>
</feature>
<gene>
    <name evidence="3" type="ORF">EXIGLDRAFT_679534</name>
</gene>
<dbReference type="STRING" id="1314781.A0A165EWH0"/>
<dbReference type="GO" id="GO:0007005">
    <property type="term" value="P:mitochondrion organization"/>
    <property type="evidence" value="ECO:0007669"/>
    <property type="project" value="TreeGrafter"/>
</dbReference>
<reference evidence="3 4" key="1">
    <citation type="journal article" date="2016" name="Mol. Biol. Evol.">
        <title>Comparative Genomics of Early-Diverging Mushroom-Forming Fungi Provides Insights into the Origins of Lignocellulose Decay Capabilities.</title>
        <authorList>
            <person name="Nagy L.G."/>
            <person name="Riley R."/>
            <person name="Tritt A."/>
            <person name="Adam C."/>
            <person name="Daum C."/>
            <person name="Floudas D."/>
            <person name="Sun H."/>
            <person name="Yadav J.S."/>
            <person name="Pangilinan J."/>
            <person name="Larsson K.H."/>
            <person name="Matsuura K."/>
            <person name="Barry K."/>
            <person name="Labutti K."/>
            <person name="Kuo R."/>
            <person name="Ohm R.A."/>
            <person name="Bhattacharya S.S."/>
            <person name="Shirouzu T."/>
            <person name="Yoshinaga Y."/>
            <person name="Martin F.M."/>
            <person name="Grigoriev I.V."/>
            <person name="Hibbett D.S."/>
        </authorList>
    </citation>
    <scope>NUCLEOTIDE SEQUENCE [LARGE SCALE GENOMIC DNA]</scope>
    <source>
        <strain evidence="3 4">HHB12029</strain>
    </source>
</reference>
<feature type="repeat" description="PPR" evidence="1">
    <location>
        <begin position="1060"/>
        <end position="1094"/>
    </location>
</feature>
<dbReference type="PANTHER" id="PTHR47934">
    <property type="entry name" value="PENTATRICOPEPTIDE REPEAT-CONTAINING PROTEIN PET309, MITOCHONDRIAL"/>
    <property type="match status" value="1"/>
</dbReference>
<feature type="region of interest" description="Disordered" evidence="2">
    <location>
        <begin position="103"/>
        <end position="127"/>
    </location>
</feature>
<feature type="compositionally biased region" description="Low complexity" evidence="2">
    <location>
        <begin position="38"/>
        <end position="47"/>
    </location>
</feature>
<feature type="region of interest" description="Disordered" evidence="2">
    <location>
        <begin position="1316"/>
        <end position="1339"/>
    </location>
</feature>
<sequence length="1438" mass="157967">MIPKVASHILHHTSRAAAAVQAQTTQSIRNALQHQGATTPGSSSSGWGSTGGAKHNAGGKFYNSTQTNVDGVNQANSTSSHGAGASDEVDDYKKRIIVLRRQPVGASASASPQTKRTRARSSSHASALALRGKLGVLEAVQMYARYKHTFVAAIEGPPAVAPERTHVRRNSTSSASVTSATTPDDDAIDLSSSSVSEIDDSHRSKQSSDDHAQQTEPELREDFNALPKDQFDPVLLQEFQHALANHNVPRIEALVQQFRQYEHLSVNFYNIALRAAAAIRAPGQPIAPFVAVYNEMLVNSVRPNQATYEILINVFCDRDLEVYQAIQGVRTRRRRHDLMHNDNSSGAMDAKLLARLTKEQSVHFQSASELFNLIAPRSSNISMANYVALLRSCSLHADIDQAIKIYAHIEKHFEKKRRLSPTVYHHLLGVYQNAKDLVGAQEVFAEYKEAAATGRLILDKNQSPDVFPAFVLATRKAHLRVYNRMLSVYMSVGQPAKAIELLEQMMDNNGGLEFTGTDVPPPNARSFTYLVEGFIDLGDLDSALAWHSKQLQQSMPPGEDSELPLLAPTRPESCQWDAIIEACAAAGPKAIDKLNSVWLDLVRVAPGDGIGIRSINKHIVLEANLRTVAALKPSDPRARDLLDFVLQHVVPAEVKLPGSFVLVGAVPQQQSFLKLVSLLCVVRRPLDAIRAAQWLVEYEMTVAKAYEARGLITNDVLMHHGTQLREFVHTASERIINKCADWLPLLAATQLGVLRNEISLAQRHDLSFATLRAYAAHVASNEVPVLDVRDWDMVLEAGAMYLDKDVPPEVQSTLPPPDFERMMHDISAQGIETRALHSRKRVIAAMIRYLGANRTREIIDKAFGESVHGDVFRNLIAKFTKAAEMQDVLAEQKANEEAAVAEVTIDMYHSRIVEEYYPSHPTLTPLDAFKRFEQGVANNIYPAPEAIGRLIGALGRLGEMDKVKTLYNAAQRVLASLDKKDKQWQSLGWYSIEDAMIVAFAHSGDVPSAHIHRQRILQYKGVPSADAYGALISATKDTTDDVAPALALWDESQTLGVRAHIFLYNTIISKLAKARKVDYALSLFQKMKLQGIRPSSVTFGAMISACARVGDTISAEHLFAEMASMGNYKARIPPFNTMMQMYTYTQPDRARVLWYYEQLVGANIPPNGHTYKVLMDAYGTIEPVDFNSMENVFASLCSDRKVSVAGSHWASLINAYGCVAKDLDRAIAIFDSVATHPSSANSPRAMPDAVVYEAMINVLVTLHRMDLVPQFLARLQSSPVHMTAYVANLLIKGYAAAGNIEQARATFEALLDPPEGVAAPNNHVPHGPSETDATPRPDAPVYREPSTWEAMVRAELGYGDPANVDQLLQRMESRRYPPGVINRVRGILSSSSAPELGTPITQLHAALDTSVNKAVGNYLYMTDPSPGSAGFARPPSAV</sequence>
<dbReference type="Gene3D" id="1.25.40.10">
    <property type="entry name" value="Tetratricopeptide repeat domain"/>
    <property type="match status" value="4"/>
</dbReference>
<feature type="compositionally biased region" description="Polar residues" evidence="2">
    <location>
        <begin position="62"/>
        <end position="81"/>
    </location>
</feature>
<dbReference type="InterPro" id="IPR051114">
    <property type="entry name" value="Mito_RNA_Proc_CCM1"/>
</dbReference>
<organism evidence="3 4">
    <name type="scientific">Exidia glandulosa HHB12029</name>
    <dbReference type="NCBI Taxonomy" id="1314781"/>
    <lineage>
        <taxon>Eukaryota</taxon>
        <taxon>Fungi</taxon>
        <taxon>Dikarya</taxon>
        <taxon>Basidiomycota</taxon>
        <taxon>Agaricomycotina</taxon>
        <taxon>Agaricomycetes</taxon>
        <taxon>Auriculariales</taxon>
        <taxon>Exidiaceae</taxon>
        <taxon>Exidia</taxon>
    </lineage>
</organism>
<keyword evidence="4" id="KW-1185">Reference proteome</keyword>
<feature type="region of interest" description="Disordered" evidence="2">
    <location>
        <begin position="33"/>
        <end position="87"/>
    </location>
</feature>
<feature type="repeat" description="PPR" evidence="1">
    <location>
        <begin position="1095"/>
        <end position="1129"/>
    </location>
</feature>
<name>A0A165EWH0_EXIGL</name>
<dbReference type="Proteomes" id="UP000077266">
    <property type="component" value="Unassembled WGS sequence"/>
</dbReference>
<evidence type="ECO:0000256" key="2">
    <source>
        <dbReference type="SAM" id="MobiDB-lite"/>
    </source>
</evidence>
<dbReference type="InterPro" id="IPR002885">
    <property type="entry name" value="PPR_rpt"/>
</dbReference>
<accession>A0A165EWH0</accession>
<evidence type="ECO:0008006" key="5">
    <source>
        <dbReference type="Google" id="ProtNLM"/>
    </source>
</evidence>
<dbReference type="InterPro" id="IPR011990">
    <property type="entry name" value="TPR-like_helical_dom_sf"/>
</dbReference>